<organism evidence="1">
    <name type="scientific">Arion vulgaris</name>
    <dbReference type="NCBI Taxonomy" id="1028688"/>
    <lineage>
        <taxon>Eukaryota</taxon>
        <taxon>Metazoa</taxon>
        <taxon>Spiralia</taxon>
        <taxon>Lophotrochozoa</taxon>
        <taxon>Mollusca</taxon>
        <taxon>Gastropoda</taxon>
        <taxon>Heterobranchia</taxon>
        <taxon>Euthyneura</taxon>
        <taxon>Panpulmonata</taxon>
        <taxon>Eupulmonata</taxon>
        <taxon>Stylommatophora</taxon>
        <taxon>Helicina</taxon>
        <taxon>Arionoidea</taxon>
        <taxon>Arionidae</taxon>
        <taxon>Arion</taxon>
    </lineage>
</organism>
<sequence>CAMLSADGMPSLPTGVEPFRESRATKSIIRLWTHFDREREEWRGRRSEKSRFHGLTQEDRPEYKLVENNSCYLVFYLEHEEQKEVTL</sequence>
<reference evidence="1" key="1">
    <citation type="submission" date="2014-12" db="EMBL/GenBank/DDBJ databases">
        <title>Insight into the proteome of Arion vulgaris.</title>
        <authorList>
            <person name="Aradska J."/>
            <person name="Bulat T."/>
            <person name="Smidak R."/>
            <person name="Sarate P."/>
            <person name="Gangsoo J."/>
            <person name="Sialana F."/>
            <person name="Bilban M."/>
            <person name="Lubec G."/>
        </authorList>
    </citation>
    <scope>NUCLEOTIDE SEQUENCE</scope>
    <source>
        <tissue evidence="1">Skin</tissue>
    </source>
</reference>
<gene>
    <name evidence="1" type="primary">ORF162777</name>
</gene>
<proteinExistence type="predicted"/>
<dbReference type="EMBL" id="HACG01041175">
    <property type="protein sequence ID" value="CEK88040.1"/>
    <property type="molecule type" value="Transcribed_RNA"/>
</dbReference>
<dbReference type="AlphaFoldDB" id="A0A0B7B7H0"/>
<protein>
    <submittedName>
        <fullName evidence="1">Uncharacterized protein</fullName>
    </submittedName>
</protein>
<name>A0A0B7B7H0_9EUPU</name>
<feature type="non-terminal residue" evidence="1">
    <location>
        <position position="1"/>
    </location>
</feature>
<evidence type="ECO:0000313" key="1">
    <source>
        <dbReference type="EMBL" id="CEK88040.1"/>
    </source>
</evidence>
<accession>A0A0B7B7H0</accession>